<accession>A0A6G9HDM9</accession>
<dbReference type="SUPFAM" id="SSF52540">
    <property type="entry name" value="P-loop containing nucleoside triphosphate hydrolases"/>
    <property type="match status" value="1"/>
</dbReference>
<proteinExistence type="predicted"/>
<gene>
    <name evidence="1" type="primary">ORF46</name>
</gene>
<dbReference type="EMBL" id="MN604016">
    <property type="protein sequence ID" value="QIQ08610.1"/>
    <property type="molecule type" value="Genomic_DNA"/>
</dbReference>
<reference evidence="1" key="1">
    <citation type="journal article" date="2020" name="MBio">
        <title>A New Family of DNA Viruses Causing Disease in Crustaceans from Diverse Aquatic Biomes.</title>
        <authorList>
            <person name="Subramaniam K."/>
            <person name="Behringer D.C."/>
            <person name="Bojko J."/>
            <person name="Yutin N."/>
            <person name="Clark A.S."/>
            <person name="Bateman K.S."/>
            <person name="van Aerle R."/>
            <person name="Bass D."/>
            <person name="Kerr R.C."/>
            <person name="Koonin E.V."/>
            <person name="Stentiford G.D."/>
            <person name="Waltzek T.B."/>
        </authorList>
    </citation>
    <scope>NUCLEOTIDE SEQUENCE</scope>
</reference>
<dbReference type="InterPro" id="IPR027417">
    <property type="entry name" value="P-loop_NTPase"/>
</dbReference>
<sequence length="454" mass="51343">MKSFSSVSEFAPGSWFIVGPPDSGKTTAVKSFFLDKFNQSRELNQPFFPHYTTSIAEEVDSFSNIIPRKFISNKLNIADARSRIKWLNENYRSPKNVILVYDDVVNFSEGKKVGGAGGNSSASKGKFHRLLEELVTKGSRHLKADILITSQYHTLLEPSTRNSFSYYMFIIGRSGVPINNLGNANSTKNSASKNFASLCDIDGTVFQNWLQSTFLSEAGDFRILFIYDRLNACYYWKKFTAPSTTSIVKDYLNCLKNVPGCFIKSSNRGGGGDISTEEVGDVEMDEDDSNLEHELSVISMMKDISRADPDVCKILQKTKNFKIIEREHLKAKAVLKFRNKLNIFYILYNTFFIMAEYVDKYFNIGQIQGLSGYRELMSEDDKASERDLITAVVETYIPHMSGSSPVLDLALHTFTVIIMARLNVQMTSVLDNTLGEIRTYRGQKKGNLYRDTRI</sequence>
<name>A0A6G9HDM9_9VIRU</name>
<evidence type="ECO:0000313" key="1">
    <source>
        <dbReference type="EMBL" id="QIQ08610.1"/>
    </source>
</evidence>
<protein>
    <submittedName>
        <fullName evidence="1">Packaging ATPase</fullName>
    </submittedName>
</protein>
<organism evidence="1">
    <name type="scientific">Dikerogammarus haemobaphes virus 1</name>
    <dbReference type="NCBI Taxonomy" id="2704946"/>
    <lineage>
        <taxon>Viruses</taxon>
    </lineage>
</organism>